<evidence type="ECO:0000256" key="3">
    <source>
        <dbReference type="ARBA" id="ARBA00008400"/>
    </source>
</evidence>
<feature type="transmembrane region" description="Helical" evidence="12">
    <location>
        <begin position="514"/>
        <end position="531"/>
    </location>
</feature>
<dbReference type="CDD" id="cd16020">
    <property type="entry name" value="GPI_EPT_1"/>
    <property type="match status" value="1"/>
</dbReference>
<sequence>MAAARWSLLVLGILVHIIYLASIFDIYFTSPLVHGMTPHKSTLKPPAKRLVLFVADGLRADKFFELDQRGKSRAPYLRDLIEKKASWGVSHTRVPTESRPGHVALIAGFYEDVSAVAKGWKENPVEFDSTFNESRYTWAWGSPDILPMFAKGASGDHVFTSMYPDVAEDFADEDAAKLDTWVFDEVREFFDGARTNETLKKMLFQGQIVFFLHLLGIDTNGHAHRPTSQEYLKNIAVVDAGIKEIEKLIEDFYSHDGQTAYVMTADHGMTNWGSHGAGHPHETLTPLLAWGAGVRVAQAPENNSHISDVTYEWKLAHLSRKDVSQADIAPLMTSLIGVPFPLNSVGVLPVEYLNNTEEYIAENLFMNAQQILAQYEVKELFRKKTSLLFRPFTSLAGAKKTGMIRDIKEFLRSKKYEEVISLSRELIQLSLDGLSYYQNYDRVFLNLMVTLGFLGWIFCIVLQIIEDHSDILKEASKLRNKQYQVLVKSFTVDSTSLGLGIVIVLLLLIQKAPWMYHSYCLLPLVFWNRIAKRLHMVHAALDYIHAKKLQSRVFFTLTFGAVSLEILVMSFFRREILSVGLVCLAVWPFSNALFTNCKLSVACWMVLSLALSVFPMLPVVGREANYMLVSVAGVITLVLFTVILLYISNTSSLLKTEISKSWRILLPQVTLVILAVYIVNSTASNLQLKLGLPVINQIGSWTIFVSSFLLPLINSSNLVIRLSSIAVAFSSVYLLMSTAYEGLFLLALSLLMGAWILCEHKLSGKTLNSLLETQLNYESSTTTHQPAWKVLTEGLNSPVIRKLTLEDLRCSYFFVFFIIVAFFGTGNIASINSFDPASVYCFLTVFSPFVMGSLLLCKVLIPFVIVACAFDAIHVVLSIPVQSLVLVVLVMTDLMGLHFFYLVKDSGSWLDIGTSISHYVIMMAFIIFLLPIFGLARLFTGASLSLGMSKKKV</sequence>
<dbReference type="InterPro" id="IPR017850">
    <property type="entry name" value="Alkaline_phosphatase_core_sf"/>
</dbReference>
<feature type="transmembrane region" description="Helical" evidence="12">
    <location>
        <begin position="916"/>
        <end position="940"/>
    </location>
</feature>
<dbReference type="Gene3D" id="3.40.720.10">
    <property type="entry name" value="Alkaline Phosphatase, subunit A"/>
    <property type="match status" value="2"/>
</dbReference>
<dbReference type="Pfam" id="PF04987">
    <property type="entry name" value="PigN"/>
    <property type="match status" value="1"/>
</dbReference>
<dbReference type="PANTHER" id="PTHR12250:SF0">
    <property type="entry name" value="GPI ETHANOLAMINE PHOSPHATE TRANSFERASE 1"/>
    <property type="match status" value="1"/>
</dbReference>
<evidence type="ECO:0000256" key="11">
    <source>
        <dbReference type="ARBA" id="ARBA00023180"/>
    </source>
</evidence>
<keyword evidence="8 12" id="KW-0256">Endoplasmic reticulum</keyword>
<evidence type="ECO:0000256" key="9">
    <source>
        <dbReference type="ARBA" id="ARBA00022989"/>
    </source>
</evidence>
<evidence type="ECO:0000259" key="13">
    <source>
        <dbReference type="Pfam" id="PF04987"/>
    </source>
</evidence>
<feature type="transmembrane region" description="Helical" evidence="12">
    <location>
        <begin position="884"/>
        <end position="904"/>
    </location>
</feature>
<comment type="similarity">
    <text evidence="3 12">Belongs to the PIGG/PIGN/PIGO family. PIGN subfamily.</text>
</comment>
<feature type="transmembrane region" description="Helical" evidence="12">
    <location>
        <begin position="485"/>
        <end position="508"/>
    </location>
</feature>
<gene>
    <name evidence="14" type="ORF">PLOB_00020186</name>
</gene>
<feature type="transmembrane region" description="Helical" evidence="12">
    <location>
        <begin position="576"/>
        <end position="594"/>
    </location>
</feature>
<keyword evidence="7 12" id="KW-0812">Transmembrane</keyword>
<feature type="transmembrane region" description="Helical" evidence="12">
    <location>
        <begin position="443"/>
        <end position="465"/>
    </location>
</feature>
<organism evidence="14 15">
    <name type="scientific">Porites lobata</name>
    <dbReference type="NCBI Taxonomy" id="104759"/>
    <lineage>
        <taxon>Eukaryota</taxon>
        <taxon>Metazoa</taxon>
        <taxon>Cnidaria</taxon>
        <taxon>Anthozoa</taxon>
        <taxon>Hexacorallia</taxon>
        <taxon>Scleractinia</taxon>
        <taxon>Fungiina</taxon>
        <taxon>Poritidae</taxon>
        <taxon>Porites</taxon>
    </lineage>
</organism>
<reference evidence="14 15" key="1">
    <citation type="submission" date="2022-05" db="EMBL/GenBank/DDBJ databases">
        <authorList>
            <consortium name="Genoscope - CEA"/>
            <person name="William W."/>
        </authorList>
    </citation>
    <scope>NUCLEOTIDE SEQUENCE [LARGE SCALE GENOMIC DNA]</scope>
</reference>
<keyword evidence="9 12" id="KW-1133">Transmembrane helix</keyword>
<feature type="transmembrane region" description="Helical" evidence="12">
    <location>
        <begin position="849"/>
        <end position="877"/>
    </location>
</feature>
<dbReference type="InterPro" id="IPR007070">
    <property type="entry name" value="GPI_EtnP_transferase_1"/>
</dbReference>
<dbReference type="InterPro" id="IPR017852">
    <property type="entry name" value="GPI_EtnP_transferase_1_C"/>
</dbReference>
<dbReference type="EMBL" id="CALNXK010000236">
    <property type="protein sequence ID" value="CAH3178163.1"/>
    <property type="molecule type" value="Genomic_DNA"/>
</dbReference>
<feature type="transmembrane region" description="Helical" evidence="12">
    <location>
        <begin position="552"/>
        <end position="570"/>
    </location>
</feature>
<evidence type="ECO:0000313" key="14">
    <source>
        <dbReference type="EMBL" id="CAH3178163.1"/>
    </source>
</evidence>
<name>A0ABN8RGX3_9CNID</name>
<feature type="transmembrane region" description="Helical" evidence="12">
    <location>
        <begin position="742"/>
        <end position="758"/>
    </location>
</feature>
<feature type="transmembrane region" description="Helical" evidence="12">
    <location>
        <begin position="626"/>
        <end position="649"/>
    </location>
</feature>
<feature type="transmembrane region" description="Helical" evidence="12">
    <location>
        <begin position="661"/>
        <end position="679"/>
    </location>
</feature>
<feature type="domain" description="GPI ethanolamine phosphate transferase 1 C-terminal" evidence="13">
    <location>
        <begin position="433"/>
        <end position="908"/>
    </location>
</feature>
<keyword evidence="5 12" id="KW-0337">GPI-anchor biosynthesis</keyword>
<proteinExistence type="inferred from homology"/>
<keyword evidence="15" id="KW-1185">Reference proteome</keyword>
<evidence type="ECO:0000256" key="6">
    <source>
        <dbReference type="ARBA" id="ARBA00022679"/>
    </source>
</evidence>
<evidence type="ECO:0000256" key="12">
    <source>
        <dbReference type="RuleBase" id="RU367138"/>
    </source>
</evidence>
<dbReference type="InterPro" id="IPR037671">
    <property type="entry name" value="PIGN_N"/>
</dbReference>
<keyword evidence="10 12" id="KW-0472">Membrane</keyword>
<feature type="transmembrane region" description="Helical" evidence="12">
    <location>
        <begin position="601"/>
        <end position="620"/>
    </location>
</feature>
<evidence type="ECO:0000313" key="15">
    <source>
        <dbReference type="Proteomes" id="UP001159405"/>
    </source>
</evidence>
<evidence type="ECO:0000256" key="2">
    <source>
        <dbReference type="ARBA" id="ARBA00004687"/>
    </source>
</evidence>
<feature type="transmembrane region" description="Helical" evidence="12">
    <location>
        <begin position="7"/>
        <end position="28"/>
    </location>
</feature>
<dbReference type="Pfam" id="PF01663">
    <property type="entry name" value="Phosphodiest"/>
    <property type="match status" value="1"/>
</dbReference>
<keyword evidence="6 12" id="KW-0808">Transferase</keyword>
<dbReference type="SUPFAM" id="SSF53649">
    <property type="entry name" value="Alkaline phosphatase-like"/>
    <property type="match status" value="1"/>
</dbReference>
<comment type="pathway">
    <text evidence="2 12">Glycolipid biosynthesis; glycosylphosphatidylinositol-anchor biosynthesis.</text>
</comment>
<dbReference type="Proteomes" id="UP001159405">
    <property type="component" value="Unassembled WGS sequence"/>
</dbReference>
<evidence type="ECO:0000256" key="1">
    <source>
        <dbReference type="ARBA" id="ARBA00004477"/>
    </source>
</evidence>
<evidence type="ECO:0000256" key="8">
    <source>
        <dbReference type="ARBA" id="ARBA00022824"/>
    </source>
</evidence>
<evidence type="ECO:0000256" key="4">
    <source>
        <dbReference type="ARBA" id="ARBA00020831"/>
    </source>
</evidence>
<evidence type="ECO:0000256" key="7">
    <source>
        <dbReference type="ARBA" id="ARBA00022692"/>
    </source>
</evidence>
<comment type="caution">
    <text evidence="14">The sequence shown here is derived from an EMBL/GenBank/DDBJ whole genome shotgun (WGS) entry which is preliminary data.</text>
</comment>
<feature type="transmembrane region" description="Helical" evidence="12">
    <location>
        <begin position="691"/>
        <end position="711"/>
    </location>
</feature>
<evidence type="ECO:0000256" key="5">
    <source>
        <dbReference type="ARBA" id="ARBA00022502"/>
    </source>
</evidence>
<comment type="subcellular location">
    <subcellularLocation>
        <location evidence="1 12">Endoplasmic reticulum membrane</location>
        <topology evidence="1 12">Multi-pass membrane protein</topology>
    </subcellularLocation>
</comment>
<dbReference type="EC" id="2.-.-.-" evidence="12"/>
<keyword evidence="11" id="KW-0325">Glycoprotein</keyword>
<feature type="transmembrane region" description="Helical" evidence="12">
    <location>
        <begin position="810"/>
        <end position="829"/>
    </location>
</feature>
<evidence type="ECO:0000256" key="10">
    <source>
        <dbReference type="ARBA" id="ARBA00023136"/>
    </source>
</evidence>
<comment type="function">
    <text evidence="12">Ethanolamine phosphate transferase involved in glycosylphosphatidylinositol-anchor biosynthesis. Transfers ethanolamine phosphate to the first alpha-1,4-linked mannose of the glycosylphosphatidylinositol precursor of GPI-anchor.</text>
</comment>
<dbReference type="InterPro" id="IPR002591">
    <property type="entry name" value="Phosphodiest/P_Trfase"/>
</dbReference>
<dbReference type="PANTHER" id="PTHR12250">
    <property type="entry name" value="PHOSPHATIDYLINOSITOL GLYCAN, CLASS N"/>
    <property type="match status" value="1"/>
</dbReference>
<accession>A0ABN8RGX3</accession>
<protein>
    <recommendedName>
        <fullName evidence="4 12">GPI ethanolamine phosphate transferase 1</fullName>
        <ecNumber evidence="12">2.-.-.-</ecNumber>
    </recommendedName>
</protein>